<dbReference type="InterPro" id="IPR032675">
    <property type="entry name" value="LRR_dom_sf"/>
</dbReference>
<dbReference type="Gramene" id="TraesCS7A02G110900.1">
    <property type="protein sequence ID" value="TraesCS7A02G110900.1.cds1"/>
    <property type="gene ID" value="TraesCS7A02G110900"/>
</dbReference>
<dbReference type="Proteomes" id="UP000019116">
    <property type="component" value="Chromosome 7A"/>
</dbReference>
<keyword evidence="4" id="KW-1185">Reference proteome</keyword>
<dbReference type="PANTHER" id="PTHR47186">
    <property type="entry name" value="LEUCINE-RICH REPEAT-CONTAINING PROTEIN 57"/>
    <property type="match status" value="1"/>
</dbReference>
<feature type="domain" description="Disease resistance R13L4/SHOC-2-like LRR" evidence="2">
    <location>
        <begin position="60"/>
        <end position="425"/>
    </location>
</feature>
<dbReference type="Pfam" id="PF23598">
    <property type="entry name" value="LRR_14"/>
    <property type="match status" value="1"/>
</dbReference>
<reference evidence="3" key="1">
    <citation type="submission" date="2018-08" db="EMBL/GenBank/DDBJ databases">
        <authorList>
            <person name="Rossello M."/>
        </authorList>
    </citation>
    <scope>NUCLEOTIDE SEQUENCE [LARGE SCALE GENOMIC DNA]</scope>
    <source>
        <strain evidence="3">cv. Chinese Spring</strain>
    </source>
</reference>
<evidence type="ECO:0000259" key="2">
    <source>
        <dbReference type="Pfam" id="PF23598"/>
    </source>
</evidence>
<reference evidence="3" key="2">
    <citation type="submission" date="2018-10" db="UniProtKB">
        <authorList>
            <consortium name="EnsemblPlants"/>
        </authorList>
    </citation>
    <scope>IDENTIFICATION</scope>
</reference>
<proteinExistence type="predicted"/>
<dbReference type="Gramene" id="TraesWEE_scaffold_032884_01G000300.1">
    <property type="protein sequence ID" value="TraesWEE_scaffold_032884_01G000300.1"/>
    <property type="gene ID" value="TraesWEE_scaffold_032884_01G000300"/>
</dbReference>
<sequence length="427" mass="47963">MHDMVLDLICSLSSDENFISILDNVGWHAPNLQRKFRRLSLQNIRAKIHNHQFDSTVLSKVRTFAVFSTISCDWLPSLSSFQFLRVLDLGNCGSQKSSSGISLKYVCDLIHLRYLGLQDTNVNELPMDIGKLQLLQTLNTRRSNIKELPPSFVRLRNLICLHVDGGVSLLKGMSNLMSLEVLSGIQVPLSPHTVKELRHLTEVRELSFNCLEMEQDLINILIESLGNLHKLQELSIGYGGKLIGCMGESWVPPPHLREFISWDPYRDDLSWRLPKWINSTSLPHLSSLTIDVEELDGDDIQIIGMLPALQYLSLSATNAIGSLVVRADAFPSAISCRFNLFRTPICILLGAMPMVQHLEFPVCAWSIASGEVDSVLGHLPSLEHVEVMLIYENFSGMQKARREVINTAQAWLRCEAEAHPKCPTIVC</sequence>
<dbReference type="AlphaFoldDB" id="A0A3B6RDB4"/>
<dbReference type="InterPro" id="IPR055414">
    <property type="entry name" value="LRR_R13L4/SHOC2-like"/>
</dbReference>
<dbReference type="SMR" id="A0A3B6RDB4"/>
<name>A0A3B6RDB4_WHEAT</name>
<dbReference type="OrthoDB" id="1517790at2759"/>
<dbReference type="PANTHER" id="PTHR47186:SF22">
    <property type="entry name" value="OS11G0589401 PROTEIN"/>
    <property type="match status" value="1"/>
</dbReference>
<dbReference type="OMA" id="CTGEDTR"/>
<evidence type="ECO:0000313" key="3">
    <source>
        <dbReference type="EnsemblPlants" id="TraesCS7A02G110900.1.cds1"/>
    </source>
</evidence>
<dbReference type="EnsemblPlants" id="TraesCS7A02G110900.1">
    <property type="protein sequence ID" value="TraesCS7A02G110900.1.cds1"/>
    <property type="gene ID" value="TraesCS7A02G110900"/>
</dbReference>
<evidence type="ECO:0000313" key="4">
    <source>
        <dbReference type="Proteomes" id="UP000019116"/>
    </source>
</evidence>
<protein>
    <recommendedName>
        <fullName evidence="2">Disease resistance R13L4/SHOC-2-like LRR domain-containing protein</fullName>
    </recommendedName>
</protein>
<dbReference type="Gene3D" id="3.80.10.10">
    <property type="entry name" value="Ribonuclease Inhibitor"/>
    <property type="match status" value="1"/>
</dbReference>
<dbReference type="Gramene" id="TraesCLE_scaffold_149940_01G000200.1">
    <property type="protein sequence ID" value="TraesCLE_scaffold_149940_01G000200.1"/>
    <property type="gene ID" value="TraesCLE_scaffold_149940_01G000200"/>
</dbReference>
<dbReference type="Gramene" id="TraesCS7A03G0263300.1">
    <property type="protein sequence ID" value="TraesCS7A03G0263300.1.CDS1"/>
    <property type="gene ID" value="TraesCS7A03G0263300"/>
</dbReference>
<dbReference type="Gramene" id="TraesROB_scaffold_085881_01G000300.1">
    <property type="protein sequence ID" value="TraesROB_scaffold_085881_01G000300.1"/>
    <property type="gene ID" value="TraesROB_scaffold_085881_01G000300"/>
</dbReference>
<dbReference type="SUPFAM" id="SSF52058">
    <property type="entry name" value="L domain-like"/>
    <property type="match status" value="1"/>
</dbReference>
<organism evidence="3">
    <name type="scientific">Triticum aestivum</name>
    <name type="common">Wheat</name>
    <dbReference type="NCBI Taxonomy" id="4565"/>
    <lineage>
        <taxon>Eukaryota</taxon>
        <taxon>Viridiplantae</taxon>
        <taxon>Streptophyta</taxon>
        <taxon>Embryophyta</taxon>
        <taxon>Tracheophyta</taxon>
        <taxon>Spermatophyta</taxon>
        <taxon>Magnoliopsida</taxon>
        <taxon>Liliopsida</taxon>
        <taxon>Poales</taxon>
        <taxon>Poaceae</taxon>
        <taxon>BOP clade</taxon>
        <taxon>Pooideae</taxon>
        <taxon>Triticodae</taxon>
        <taxon>Triticeae</taxon>
        <taxon>Triticinae</taxon>
        <taxon>Triticum</taxon>
    </lineage>
</organism>
<evidence type="ECO:0000256" key="1">
    <source>
        <dbReference type="ARBA" id="ARBA00022737"/>
    </source>
</evidence>
<accession>A0A3B6RDB4</accession>
<keyword evidence="1" id="KW-0677">Repeat</keyword>